<dbReference type="RefSeq" id="WP_273908872.1">
    <property type="nucleotide sequence ID" value="NZ_JAMDGX010000002.1"/>
</dbReference>
<evidence type="ECO:0000256" key="2">
    <source>
        <dbReference type="ARBA" id="ARBA00022679"/>
    </source>
</evidence>
<dbReference type="SUPFAM" id="SSF46785">
    <property type="entry name" value="Winged helix' DNA-binding domain"/>
    <property type="match status" value="1"/>
</dbReference>
<feature type="domain" description="O-methyltransferase C-terminal" evidence="4">
    <location>
        <begin position="179"/>
        <end position="260"/>
    </location>
</feature>
<evidence type="ECO:0000256" key="1">
    <source>
        <dbReference type="ARBA" id="ARBA00022603"/>
    </source>
</evidence>
<dbReference type="InterPro" id="IPR012967">
    <property type="entry name" value="COMT_dimerisation"/>
</dbReference>
<dbReference type="EMBL" id="JAMDGY010000076">
    <property type="protein sequence ID" value="MDD0993044.1"/>
    <property type="molecule type" value="Genomic_DNA"/>
</dbReference>
<dbReference type="InterPro" id="IPR001077">
    <property type="entry name" value="COMT_C"/>
</dbReference>
<gene>
    <name evidence="6" type="ORF">M5G11_21160</name>
</gene>
<dbReference type="InterPro" id="IPR036388">
    <property type="entry name" value="WH-like_DNA-bd_sf"/>
</dbReference>
<feature type="domain" description="O-methyltransferase dimerisation" evidence="5">
    <location>
        <begin position="11"/>
        <end position="82"/>
    </location>
</feature>
<evidence type="ECO:0000259" key="5">
    <source>
        <dbReference type="Pfam" id="PF08100"/>
    </source>
</evidence>
<keyword evidence="3" id="KW-0949">S-adenosyl-L-methionine</keyword>
<evidence type="ECO:0000259" key="4">
    <source>
        <dbReference type="Pfam" id="PF00891"/>
    </source>
</evidence>
<dbReference type="PANTHER" id="PTHR43712:SF2">
    <property type="entry name" value="O-METHYLTRANSFERASE CICE"/>
    <property type="match status" value="1"/>
</dbReference>
<dbReference type="SUPFAM" id="SSF53335">
    <property type="entry name" value="S-adenosyl-L-methionine-dependent methyltransferases"/>
    <property type="match status" value="1"/>
</dbReference>
<accession>A0ABT5NXX4</accession>
<keyword evidence="2" id="KW-0808">Transferase</keyword>
<protein>
    <submittedName>
        <fullName evidence="6">Acetylserotonin O-methyltransferase</fullName>
    </submittedName>
</protein>
<reference evidence="6 7" key="1">
    <citation type="submission" date="2022-05" db="EMBL/GenBank/DDBJ databases">
        <title>Novel Pseudomonas spp. Isolated from a Rainbow Trout Aquaculture Facility.</title>
        <authorList>
            <person name="Testerman T."/>
            <person name="Graf J."/>
        </authorList>
    </citation>
    <scope>NUCLEOTIDE SEQUENCE [LARGE SCALE GENOMIC DNA]</scope>
    <source>
        <strain evidence="6 7">ID681</strain>
    </source>
</reference>
<dbReference type="Gene3D" id="1.10.10.10">
    <property type="entry name" value="Winged helix-like DNA-binding domain superfamily/Winged helix DNA-binding domain"/>
    <property type="match status" value="1"/>
</dbReference>
<dbReference type="Proteomes" id="UP001148203">
    <property type="component" value="Unassembled WGS sequence"/>
</dbReference>
<keyword evidence="1" id="KW-0489">Methyltransferase</keyword>
<dbReference type="Pfam" id="PF00891">
    <property type="entry name" value="Methyltransf_2"/>
    <property type="match status" value="1"/>
</dbReference>
<dbReference type="PANTHER" id="PTHR43712">
    <property type="entry name" value="PUTATIVE (AFU_ORTHOLOGUE AFUA_4G14580)-RELATED"/>
    <property type="match status" value="1"/>
</dbReference>
<evidence type="ECO:0000313" key="6">
    <source>
        <dbReference type="EMBL" id="MDD0993044.1"/>
    </source>
</evidence>
<dbReference type="InterPro" id="IPR036390">
    <property type="entry name" value="WH_DNA-bd_sf"/>
</dbReference>
<comment type="caution">
    <text evidence="6">The sequence shown here is derived from an EMBL/GenBank/DDBJ whole genome shotgun (WGS) entry which is preliminary data.</text>
</comment>
<sequence length="282" mass="31428">MQDSAQLRLWIFGFQISQAIHVAARLGLADLLEEHALTVAALADRAGCNHDALLRLLRALAGIGLFAETPEGFVHTSMSRLLRRDHPHSQFLAASVYGAEHYGAWGDLWQAIGSGEAVFQQRHGLDYYDYLAHRAKVPGVYRDYQARDEALRTVAVQAAYDGCAFDGWVEVDEPNGEWVANADTYVLSHRLHRLDDAPAIAALTRCRQVMHPDSRLLVIELMLHEQPGFDPGRWMDLNSLLLCGGRERSQAGYVALAERAELRLLGTRQLSTGMTLLEFRPA</sequence>
<evidence type="ECO:0000256" key="3">
    <source>
        <dbReference type="ARBA" id="ARBA00022691"/>
    </source>
</evidence>
<dbReference type="InterPro" id="IPR029063">
    <property type="entry name" value="SAM-dependent_MTases_sf"/>
</dbReference>
<dbReference type="Gene3D" id="3.40.50.150">
    <property type="entry name" value="Vaccinia Virus protein VP39"/>
    <property type="match status" value="1"/>
</dbReference>
<name>A0ABT5NXX4_9PSED</name>
<proteinExistence type="predicted"/>
<organism evidence="6 7">
    <name type="scientific">Pseudomonas fontis</name>
    <dbReference type="NCBI Taxonomy" id="2942633"/>
    <lineage>
        <taxon>Bacteria</taxon>
        <taxon>Pseudomonadati</taxon>
        <taxon>Pseudomonadota</taxon>
        <taxon>Gammaproteobacteria</taxon>
        <taxon>Pseudomonadales</taxon>
        <taxon>Pseudomonadaceae</taxon>
        <taxon>Pseudomonas</taxon>
    </lineage>
</organism>
<evidence type="ECO:0000313" key="7">
    <source>
        <dbReference type="Proteomes" id="UP001148203"/>
    </source>
</evidence>
<dbReference type="Pfam" id="PF08100">
    <property type="entry name" value="Dimerisation"/>
    <property type="match status" value="1"/>
</dbReference>
<keyword evidence="7" id="KW-1185">Reference proteome</keyword>